<dbReference type="OrthoDB" id="9768185at2"/>
<dbReference type="PANTHER" id="PTHR30097">
    <property type="entry name" value="CATION EFFLUX SYSTEM PROTEIN CUSB"/>
    <property type="match status" value="1"/>
</dbReference>
<evidence type="ECO:0000256" key="1">
    <source>
        <dbReference type="ARBA" id="ARBA00009477"/>
    </source>
</evidence>
<dbReference type="GO" id="GO:0016020">
    <property type="term" value="C:membrane"/>
    <property type="evidence" value="ECO:0007669"/>
    <property type="project" value="InterPro"/>
</dbReference>
<dbReference type="RefSeq" id="WP_086078995.1">
    <property type="nucleotide sequence ID" value="NZ_CP021111.1"/>
</dbReference>
<dbReference type="Proteomes" id="UP000194161">
    <property type="component" value="Chromosome"/>
</dbReference>
<dbReference type="Pfam" id="PF25975">
    <property type="entry name" value="CzcB_C"/>
    <property type="match status" value="1"/>
</dbReference>
<reference evidence="10 11" key="1">
    <citation type="submission" date="2017-05" db="EMBL/GenBank/DDBJ databases">
        <title>Complete and WGS of Bordetella genogroups.</title>
        <authorList>
            <person name="Spilker T."/>
            <person name="LiPuma J."/>
        </authorList>
    </citation>
    <scope>NUCLEOTIDE SEQUENCE [LARGE SCALE GENOMIC DNA]</scope>
    <source>
        <strain evidence="10 11">AU7206</strain>
    </source>
</reference>
<dbReference type="GO" id="GO:0030288">
    <property type="term" value="C:outer membrane-bounded periplasmic space"/>
    <property type="evidence" value="ECO:0007669"/>
    <property type="project" value="TreeGrafter"/>
</dbReference>
<feature type="domain" description="CzcB-like barrel-sandwich hybrid" evidence="8">
    <location>
        <begin position="188"/>
        <end position="331"/>
    </location>
</feature>
<keyword evidence="11" id="KW-1185">Reference proteome</keyword>
<feature type="domain" description="CzcB-like C-terminal circularly permuted SH3-like" evidence="9">
    <location>
        <begin position="416"/>
        <end position="476"/>
    </location>
</feature>
<dbReference type="Gene3D" id="2.40.50.100">
    <property type="match status" value="1"/>
</dbReference>
<dbReference type="KEGG" id="bgm:CAL15_13055"/>
<dbReference type="InterPro" id="IPR006143">
    <property type="entry name" value="RND_pump_MFP"/>
</dbReference>
<dbReference type="FunFam" id="2.40.30.170:FF:000010">
    <property type="entry name" value="Efflux RND transporter periplasmic adaptor subunit"/>
    <property type="match status" value="1"/>
</dbReference>
<accession>A0A1W6ZDK9</accession>
<dbReference type="GO" id="GO:0046914">
    <property type="term" value="F:transition metal ion binding"/>
    <property type="evidence" value="ECO:0007669"/>
    <property type="project" value="TreeGrafter"/>
</dbReference>
<feature type="signal peptide" evidence="4">
    <location>
        <begin position="1"/>
        <end position="28"/>
    </location>
</feature>
<keyword evidence="2" id="KW-0813">Transport</keyword>
<keyword evidence="3" id="KW-0175">Coiled coil</keyword>
<dbReference type="Gene3D" id="1.10.287.470">
    <property type="entry name" value="Helix hairpin bin"/>
    <property type="match status" value="1"/>
</dbReference>
<dbReference type="InterPro" id="IPR051909">
    <property type="entry name" value="MFP_Cation_Efflux"/>
</dbReference>
<evidence type="ECO:0000259" key="8">
    <source>
        <dbReference type="Pfam" id="PF25973"/>
    </source>
</evidence>
<dbReference type="Gene3D" id="2.40.420.20">
    <property type="match status" value="1"/>
</dbReference>
<evidence type="ECO:0000259" key="7">
    <source>
        <dbReference type="Pfam" id="PF25971"/>
    </source>
</evidence>
<feature type="domain" description="CzcB-like alpha-helical hairpin" evidence="5">
    <location>
        <begin position="227"/>
        <end position="286"/>
    </location>
</feature>
<dbReference type="PANTHER" id="PTHR30097:SF4">
    <property type="entry name" value="SLR6042 PROTEIN"/>
    <property type="match status" value="1"/>
</dbReference>
<dbReference type="Pfam" id="PF25893">
    <property type="entry name" value="HH_CzcB"/>
    <property type="match status" value="1"/>
</dbReference>
<feature type="domain" description="CusB-like beta-barrel" evidence="6">
    <location>
        <begin position="334"/>
        <end position="407"/>
    </location>
</feature>
<dbReference type="InterPro" id="IPR058648">
    <property type="entry name" value="HH_CzcB-like"/>
</dbReference>
<evidence type="ECO:0000313" key="10">
    <source>
        <dbReference type="EMBL" id="ARP95230.1"/>
    </source>
</evidence>
<evidence type="ECO:0000259" key="5">
    <source>
        <dbReference type="Pfam" id="PF25893"/>
    </source>
</evidence>
<dbReference type="GO" id="GO:0015679">
    <property type="term" value="P:plasma membrane copper ion transport"/>
    <property type="evidence" value="ECO:0007669"/>
    <property type="project" value="TreeGrafter"/>
</dbReference>
<gene>
    <name evidence="10" type="ORF">CAL15_13055</name>
</gene>
<sequence length="488" mass="51394">MKRRPYFLFSLRTLVLAAALLGPSAAWADEGDHGAEGHEEQASGPNGGVVTQDGADAVELNVIEAGGQSRLQVWATAGGKPVKPADLTVSATLNRPGAKPEPLAMTVEAGKVASKGSIDEPHFFDIDVEVKWPGRATPLRAELHKDEGLIALTGEQIANAGIKTAVAGAGKVATRARFPGEVKFNADRTAHVVPRVAGVVQQVSAELGQAVKKGDLLATISSPTLSEMRSELEAATRRRELARSTYDREQRLWKEQVSAEQDFQQARTALQEAQIAVQNAEQKLRAIGGASRAKDLSLLEVRAPFDGMVVEKHIALGEALADTANIFTISDLSTVWAEFLIAPKDLQQVRVGEAAEVSASAFDQTAQGKVSYIGSLLGQQTRTATARVTLENPSSGWRPGLFVSVSVVVDDAGVAVAVPAGAVQTVEDKPTVFIEVPGGFLPQPVVLGKSSGQEVEVVSGLAPGATYASENSFVLKSELGKASAEHSH</sequence>
<dbReference type="GO" id="GO:0022857">
    <property type="term" value="F:transmembrane transporter activity"/>
    <property type="evidence" value="ECO:0007669"/>
    <property type="project" value="InterPro"/>
</dbReference>
<dbReference type="NCBIfam" id="TIGR01730">
    <property type="entry name" value="RND_mfp"/>
    <property type="match status" value="1"/>
</dbReference>
<dbReference type="InterPro" id="IPR058647">
    <property type="entry name" value="BSH_CzcB-like"/>
</dbReference>
<dbReference type="Gene3D" id="2.40.30.170">
    <property type="match status" value="1"/>
</dbReference>
<protein>
    <submittedName>
        <fullName evidence="10">Efflux transporter periplasmic adaptor subunit</fullName>
    </submittedName>
</protein>
<dbReference type="Pfam" id="PF25971">
    <property type="entry name" value="CzcB_N"/>
    <property type="match status" value="1"/>
</dbReference>
<dbReference type="EMBL" id="CP021111">
    <property type="protein sequence ID" value="ARP95230.1"/>
    <property type="molecule type" value="Genomic_DNA"/>
</dbReference>
<name>A0A1W6ZDK9_9BORD</name>
<dbReference type="InterPro" id="IPR058649">
    <property type="entry name" value="CzcB_C"/>
</dbReference>
<evidence type="ECO:0000256" key="4">
    <source>
        <dbReference type="SAM" id="SignalP"/>
    </source>
</evidence>
<dbReference type="SUPFAM" id="SSF111369">
    <property type="entry name" value="HlyD-like secretion proteins"/>
    <property type="match status" value="1"/>
</dbReference>
<feature type="coiled-coil region" evidence="3">
    <location>
        <begin position="225"/>
        <end position="290"/>
    </location>
</feature>
<dbReference type="AlphaFoldDB" id="A0A1W6ZDK9"/>
<evidence type="ECO:0000256" key="2">
    <source>
        <dbReference type="ARBA" id="ARBA00022448"/>
    </source>
</evidence>
<feature type="chain" id="PRO_5013230121" evidence="4">
    <location>
        <begin position="29"/>
        <end position="488"/>
    </location>
</feature>
<organism evidence="10 11">
    <name type="scientific">Bordetella genomosp. 13</name>
    <dbReference type="NCBI Taxonomy" id="463040"/>
    <lineage>
        <taxon>Bacteria</taxon>
        <taxon>Pseudomonadati</taxon>
        <taxon>Pseudomonadota</taxon>
        <taxon>Betaproteobacteria</taxon>
        <taxon>Burkholderiales</taxon>
        <taxon>Alcaligenaceae</taxon>
        <taxon>Bordetella</taxon>
    </lineage>
</organism>
<evidence type="ECO:0000256" key="3">
    <source>
        <dbReference type="SAM" id="Coils"/>
    </source>
</evidence>
<evidence type="ECO:0000259" key="6">
    <source>
        <dbReference type="Pfam" id="PF25954"/>
    </source>
</evidence>
<proteinExistence type="inferred from homology"/>
<evidence type="ECO:0000259" key="9">
    <source>
        <dbReference type="Pfam" id="PF25975"/>
    </source>
</evidence>
<dbReference type="InterPro" id="IPR058792">
    <property type="entry name" value="Beta-barrel_RND_2"/>
</dbReference>
<evidence type="ECO:0000313" key="11">
    <source>
        <dbReference type="Proteomes" id="UP000194161"/>
    </source>
</evidence>
<feature type="domain" description="CzcB N-terminal" evidence="7">
    <location>
        <begin position="48"/>
        <end position="137"/>
    </location>
</feature>
<dbReference type="Pfam" id="PF25954">
    <property type="entry name" value="Beta-barrel_RND_2"/>
    <property type="match status" value="1"/>
</dbReference>
<dbReference type="STRING" id="463040.CAL15_13055"/>
<comment type="similarity">
    <text evidence="1">Belongs to the membrane fusion protein (MFP) (TC 8.A.1) family.</text>
</comment>
<dbReference type="InterPro" id="IPR058646">
    <property type="entry name" value="CzcB_N"/>
</dbReference>
<dbReference type="Pfam" id="PF25973">
    <property type="entry name" value="BSH_CzcB"/>
    <property type="match status" value="1"/>
</dbReference>
<dbReference type="GO" id="GO:0060003">
    <property type="term" value="P:copper ion export"/>
    <property type="evidence" value="ECO:0007669"/>
    <property type="project" value="TreeGrafter"/>
</dbReference>
<keyword evidence="4" id="KW-0732">Signal</keyword>